<dbReference type="OrthoDB" id="5020258at2"/>
<dbReference type="AlphaFoldDB" id="A0A448DNA7"/>
<dbReference type="InterPro" id="IPR047729">
    <property type="entry name" value="Sce7726-like"/>
</dbReference>
<gene>
    <name evidence="1" type="ORF">NCTC9428_00737</name>
</gene>
<proteinExistence type="predicted"/>
<sequence>MLNFNEIAKLFSSSNINSVSEGDFSLVTRVAKCYQDSFDDVFTVASVFEFCYSLLCREYRNEYYYKNSIVKKILIGRHSINSSTMLTEFRVGASKADCVIVNGISTCYEIKTDYDNLTRLKSQVDSYLKIFDKVNVVVSAKNLNSVLHTVPEQVGVILLNKSGTFREVRSAQLIDARIDVRVLMRSLRRDEYVGLAESLFGVVPNVSNTEIFRECERLLASAANEKVRTAFRKIIRQTRALDKDFILSLPASLLAAGVEFGSTRKARAGLVENMSSILSKEASCTTQFSKANSLN</sequence>
<accession>A0A448DNA7</accession>
<protein>
    <submittedName>
        <fullName evidence="1">Bacteriophage protein</fullName>
    </submittedName>
</protein>
<evidence type="ECO:0000313" key="1">
    <source>
        <dbReference type="EMBL" id="VEF08295.1"/>
    </source>
</evidence>
<dbReference type="EMBL" id="LR134318">
    <property type="protein sequence ID" value="VEF08295.1"/>
    <property type="molecule type" value="Genomic_DNA"/>
</dbReference>
<name>A0A448DNA7_PSEFL</name>
<organism evidence="1 2">
    <name type="scientific">Pseudomonas fluorescens</name>
    <dbReference type="NCBI Taxonomy" id="294"/>
    <lineage>
        <taxon>Bacteria</taxon>
        <taxon>Pseudomonadati</taxon>
        <taxon>Pseudomonadota</taxon>
        <taxon>Gammaproteobacteria</taxon>
        <taxon>Pseudomonadales</taxon>
        <taxon>Pseudomonadaceae</taxon>
        <taxon>Pseudomonas</taxon>
    </lineage>
</organism>
<dbReference type="Proteomes" id="UP000281909">
    <property type="component" value="Chromosome"/>
</dbReference>
<evidence type="ECO:0000313" key="2">
    <source>
        <dbReference type="Proteomes" id="UP000281909"/>
    </source>
</evidence>
<dbReference type="RefSeq" id="WP_126359937.1">
    <property type="nucleotide sequence ID" value="NZ_LR134318.1"/>
</dbReference>
<reference evidence="1 2" key="1">
    <citation type="submission" date="2018-12" db="EMBL/GenBank/DDBJ databases">
        <authorList>
            <consortium name="Pathogen Informatics"/>
        </authorList>
    </citation>
    <scope>NUCLEOTIDE SEQUENCE [LARGE SCALE GENOMIC DNA]</scope>
    <source>
        <strain evidence="1 2">NCTC9428</strain>
    </source>
</reference>
<dbReference type="NCBIfam" id="NF033832">
    <property type="entry name" value="sce7726_fam"/>
    <property type="match status" value="1"/>
</dbReference>